<dbReference type="InterPro" id="IPR000873">
    <property type="entry name" value="AMP-dep_synth/lig_dom"/>
</dbReference>
<evidence type="ECO:0000256" key="2">
    <source>
        <dbReference type="ARBA" id="ARBA00022598"/>
    </source>
</evidence>
<dbReference type="EMBL" id="SIJB01000014">
    <property type="protein sequence ID" value="NBI28441.1"/>
    <property type="molecule type" value="Genomic_DNA"/>
</dbReference>
<evidence type="ECO:0000313" key="6">
    <source>
        <dbReference type="EMBL" id="NBI28441.1"/>
    </source>
</evidence>
<dbReference type="OrthoDB" id="9757771at2"/>
<organism evidence="6 7">
    <name type="scientific">Chengkuizengella marina</name>
    <dbReference type="NCBI Taxonomy" id="2507566"/>
    <lineage>
        <taxon>Bacteria</taxon>
        <taxon>Bacillati</taxon>
        <taxon>Bacillota</taxon>
        <taxon>Bacilli</taxon>
        <taxon>Bacillales</taxon>
        <taxon>Paenibacillaceae</taxon>
        <taxon>Chengkuizengella</taxon>
    </lineage>
</organism>
<evidence type="ECO:0000256" key="1">
    <source>
        <dbReference type="ARBA" id="ARBA00006432"/>
    </source>
</evidence>
<dbReference type="GO" id="GO:0016877">
    <property type="term" value="F:ligase activity, forming carbon-sulfur bonds"/>
    <property type="evidence" value="ECO:0007669"/>
    <property type="project" value="UniProtKB-ARBA"/>
</dbReference>
<gene>
    <name evidence="6" type="ORF">ERL59_05685</name>
</gene>
<protein>
    <submittedName>
        <fullName evidence="6">Long-chain fatty acid--CoA ligase</fullName>
    </submittedName>
</protein>
<dbReference type="RefSeq" id="WP_160645231.1">
    <property type="nucleotide sequence ID" value="NZ_SIJB01000014.1"/>
</dbReference>
<keyword evidence="7" id="KW-1185">Reference proteome</keyword>
<comment type="similarity">
    <text evidence="1">Belongs to the ATP-dependent AMP-binding enzyme family.</text>
</comment>
<dbReference type="SUPFAM" id="SSF56801">
    <property type="entry name" value="Acetyl-CoA synthetase-like"/>
    <property type="match status" value="1"/>
</dbReference>
<feature type="transmembrane region" description="Helical" evidence="3">
    <location>
        <begin position="259"/>
        <end position="281"/>
    </location>
</feature>
<proteinExistence type="inferred from homology"/>
<evidence type="ECO:0000313" key="7">
    <source>
        <dbReference type="Proteomes" id="UP000448943"/>
    </source>
</evidence>
<dbReference type="Gene3D" id="3.30.300.30">
    <property type="match status" value="1"/>
</dbReference>
<keyword evidence="3" id="KW-0812">Transmembrane</keyword>
<dbReference type="PANTHER" id="PTHR43767:SF9">
    <property type="entry name" value="LONG-CHAIN-FATTY-ACID--COA LIGASE"/>
    <property type="match status" value="1"/>
</dbReference>
<dbReference type="FunFam" id="3.40.50.12780:FF:000003">
    <property type="entry name" value="Long-chain-fatty-acid--CoA ligase FadD"/>
    <property type="match status" value="1"/>
</dbReference>
<name>A0A6N9PY41_9BACL</name>
<keyword evidence="3" id="KW-0472">Membrane</keyword>
<evidence type="ECO:0000259" key="5">
    <source>
        <dbReference type="Pfam" id="PF13193"/>
    </source>
</evidence>
<reference evidence="6 7" key="1">
    <citation type="submission" date="2019-01" db="EMBL/GenBank/DDBJ databases">
        <title>Chengkuizengella sp. nov., isolated from deep-sea sediment of East Pacific Ocean.</title>
        <authorList>
            <person name="Yang J."/>
            <person name="Lai Q."/>
            <person name="Shao Z."/>
        </authorList>
    </citation>
    <scope>NUCLEOTIDE SEQUENCE [LARGE SCALE GENOMIC DNA]</scope>
    <source>
        <strain evidence="6 7">YPA3-1-1</strain>
    </source>
</reference>
<dbReference type="InterPro" id="IPR050237">
    <property type="entry name" value="ATP-dep_AMP-bd_enzyme"/>
</dbReference>
<dbReference type="FunFam" id="3.30.300.30:FF:000008">
    <property type="entry name" value="2,3-dihydroxybenzoate-AMP ligase"/>
    <property type="match status" value="1"/>
</dbReference>
<feature type="domain" description="AMP-binding enzyme C-terminal" evidence="5">
    <location>
        <begin position="468"/>
        <end position="542"/>
    </location>
</feature>
<dbReference type="InterPro" id="IPR045851">
    <property type="entry name" value="AMP-bd_C_sf"/>
</dbReference>
<keyword evidence="3" id="KW-1133">Transmembrane helix</keyword>
<dbReference type="PANTHER" id="PTHR43767">
    <property type="entry name" value="LONG-CHAIN-FATTY-ACID--COA LIGASE"/>
    <property type="match status" value="1"/>
</dbReference>
<comment type="caution">
    <text evidence="6">The sequence shown here is derived from an EMBL/GenBank/DDBJ whole genome shotgun (WGS) entry which is preliminary data.</text>
</comment>
<dbReference type="InterPro" id="IPR025110">
    <property type="entry name" value="AMP-bd_C"/>
</dbReference>
<dbReference type="Pfam" id="PF13193">
    <property type="entry name" value="AMP-binding_C"/>
    <property type="match status" value="1"/>
</dbReference>
<dbReference type="NCBIfam" id="NF004837">
    <property type="entry name" value="PRK06187.1"/>
    <property type="match status" value="1"/>
</dbReference>
<dbReference type="CDD" id="cd05936">
    <property type="entry name" value="FC-FACS_FadD_like"/>
    <property type="match status" value="1"/>
</dbReference>
<accession>A0A6N9PY41</accession>
<feature type="domain" description="AMP-dependent synthetase/ligase" evidence="4">
    <location>
        <begin position="32"/>
        <end position="417"/>
    </location>
</feature>
<sequence length="557" mass="62657">MPNNPWNKFYPTEIQPHLDYPDYRISDYLKLTAEQFPNHKAIHFFGKELTFQELITRSYQVANGLKDLGVKKGDRVAIMLPNTPQFVYCYFGILFAGGIVVQTNPLYVERELEHHFSDSGAKIVFCLDLVYPRVKAVKEKVGLEHIFTTSIPDGLPPLKKMLYPLVQKIKKGPTVDIDYSKEPIQTLHQFMENAKSTPVEDPNNPEDVAVLQYTGGTTGTPKGVMLTHKNLVANVTQCQAWAYKTERGEETVLAVVPLFHVYGMTICMLFAAAHAAKLVLIPKFDIDVMMKTIKTQRPTFFPGAPTLYQGIINHPKVTETDLSSIKFCISGSAPLPLTTQAKFEELTGGKLVEGYGLSESSPVICGNPVWGKSVNGSIGIPWPDTECKVVNPEGEEVKSGELGEIIGKGPQIMKGYWNKPEETAVTLKDGWLYTGDMGYMDENGYFYVVDRKKDLIIAGGYNIYPRDVEEVLYEHPVVKEVIVLGVPDEYRGETVKAYIVKKEGFTISEEALDQYCRSKLAAYKVPRIYEFRDELPKSMVGKILRRKLKEEEEEKLA</sequence>
<dbReference type="Gene3D" id="3.40.50.980">
    <property type="match status" value="2"/>
</dbReference>
<keyword evidence="2 6" id="KW-0436">Ligase</keyword>
<dbReference type="PROSITE" id="PS00455">
    <property type="entry name" value="AMP_BINDING"/>
    <property type="match status" value="1"/>
</dbReference>
<dbReference type="Gene3D" id="2.30.38.10">
    <property type="entry name" value="Luciferase, Domain 3"/>
    <property type="match status" value="1"/>
</dbReference>
<dbReference type="Pfam" id="PF00501">
    <property type="entry name" value="AMP-binding"/>
    <property type="match status" value="1"/>
</dbReference>
<dbReference type="AlphaFoldDB" id="A0A6N9PY41"/>
<dbReference type="Proteomes" id="UP000448943">
    <property type="component" value="Unassembled WGS sequence"/>
</dbReference>
<evidence type="ECO:0000259" key="4">
    <source>
        <dbReference type="Pfam" id="PF00501"/>
    </source>
</evidence>
<dbReference type="InterPro" id="IPR020845">
    <property type="entry name" value="AMP-binding_CS"/>
</dbReference>
<evidence type="ECO:0000256" key="3">
    <source>
        <dbReference type="SAM" id="Phobius"/>
    </source>
</evidence>